<dbReference type="SUPFAM" id="SSF52540">
    <property type="entry name" value="P-loop containing nucleoside triphosphate hydrolases"/>
    <property type="match status" value="1"/>
</dbReference>
<proteinExistence type="predicted"/>
<gene>
    <name evidence="1" type="ORF">Fadolivirus_1_1122</name>
</gene>
<reference evidence="1 2" key="1">
    <citation type="submission" date="2020-04" db="EMBL/GenBank/DDBJ databases">
        <title>Advantages and limits of metagenomic assembly and binning of a giant virus.</title>
        <authorList>
            <person name="Schulz F."/>
            <person name="Andreani J."/>
            <person name="Francis R."/>
            <person name="Boudjemaa H."/>
            <person name="Bou Khalil J.Y."/>
            <person name="Lee J."/>
            <person name="La Scola B."/>
            <person name="Woyke T."/>
        </authorList>
    </citation>
    <scope>NUCLEOTIDE SEQUENCE [LARGE SCALE GENOMIC DNA]</scope>
    <source>
        <strain evidence="1 2">FV1/VV64</strain>
    </source>
</reference>
<keyword evidence="2" id="KW-1185">Reference proteome</keyword>
<evidence type="ECO:0000313" key="1">
    <source>
        <dbReference type="EMBL" id="QKF94580.1"/>
    </source>
</evidence>
<sequence>MDFSFNHNKENNLVDFLNSKILIIGKRGTGKTNVVRSLYSYIQNNIDEIHVFSNVTSFYTDITNAIYNDYSLLTEFAEYCQHHHDTHKLLIVENLCEKKQFELLDEFLYNGSAYNVTLIVTLQTPTGFKPLERDMFNYVFTAQENFYSNRQKLHSYYFGMYPTLNQFNESMDHLVEFEFLVSIHRKTVMKFKADIENHVQYKHTHQIEKIHHNDKEIFVKKMNHIIELLIELRDSIK</sequence>
<dbReference type="Proteomes" id="UP001162001">
    <property type="component" value="Segment"/>
</dbReference>
<evidence type="ECO:0000313" key="2">
    <source>
        <dbReference type="Proteomes" id="UP001162001"/>
    </source>
</evidence>
<protein>
    <submittedName>
        <fullName evidence="1">VV A32-like packaging ATPase</fullName>
    </submittedName>
</protein>
<organism evidence="1 2">
    <name type="scientific">Fadolivirus FV1/VV64</name>
    <dbReference type="NCBI Taxonomy" id="3070911"/>
    <lineage>
        <taxon>Viruses</taxon>
        <taxon>Varidnaviria</taxon>
        <taxon>Bamfordvirae</taxon>
        <taxon>Nucleocytoviricota</taxon>
        <taxon>Megaviricetes</taxon>
        <taxon>Imitervirales</taxon>
        <taxon>Mimiviridae</taxon>
        <taxon>Klosneuvirinae</taxon>
        <taxon>Fadolivirus</taxon>
        <taxon>Fadolivirus algeromassiliense</taxon>
    </lineage>
</organism>
<name>A0A7D3QXL5_9VIRU</name>
<dbReference type="InterPro" id="IPR027417">
    <property type="entry name" value="P-loop_NTPase"/>
</dbReference>
<dbReference type="Gene3D" id="3.40.50.300">
    <property type="entry name" value="P-loop containing nucleotide triphosphate hydrolases"/>
    <property type="match status" value="1"/>
</dbReference>
<dbReference type="EMBL" id="MT418680">
    <property type="protein sequence ID" value="QKF94580.1"/>
    <property type="molecule type" value="Genomic_DNA"/>
</dbReference>
<accession>A0A7D3QXL5</accession>